<protein>
    <submittedName>
        <fullName evidence="1">Uncharacterized protein</fullName>
    </submittedName>
</protein>
<accession>A0A2I6UGR2</accession>
<sequence length="59" mass="6649">MLMELQLPDGPEDTKFVAVDSEDVDFISPSPSWADGPEDLTFVQMKDGTTYHAHFITFE</sequence>
<dbReference type="GeneID" id="40236319"/>
<name>A0A2I6UGR2_9CAUD</name>
<proteinExistence type="predicted"/>
<organism evidence="1 2">
    <name type="scientific">Salinibacter phage M8CRM-1</name>
    <dbReference type="NCBI Taxonomy" id="2681612"/>
    <lineage>
        <taxon>Viruses</taxon>
        <taxon>Duplodnaviria</taxon>
        <taxon>Heunggongvirae</taxon>
        <taxon>Uroviricota</taxon>
        <taxon>Caudoviricetes</taxon>
        <taxon>Kryptosalinivirus</taxon>
        <taxon>Kryptosalinivirus M8CRM1</taxon>
    </lineage>
</organism>
<dbReference type="RefSeq" id="YP_009639524.1">
    <property type="nucleotide sequence ID" value="NC_042351.1"/>
</dbReference>
<dbReference type="KEGG" id="vg:40236319"/>
<evidence type="ECO:0000313" key="1">
    <source>
        <dbReference type="EMBL" id="AUO79183.1"/>
    </source>
</evidence>
<dbReference type="Proteomes" id="UP000258606">
    <property type="component" value="Segment"/>
</dbReference>
<dbReference type="EMBL" id="MF580959">
    <property type="protein sequence ID" value="AUO79183.1"/>
    <property type="molecule type" value="Genomic_DNA"/>
</dbReference>
<keyword evidence="2" id="KW-1185">Reference proteome</keyword>
<reference evidence="1 2" key="1">
    <citation type="submission" date="2017-07" db="EMBL/GenBank/DDBJ databases">
        <title>Characterization of ecologically diverse viruses infecting co-occurring strains of cosmopolitan hyperhalophilic Bacteroidetes.</title>
        <authorList>
            <person name="Villamor J."/>
            <person name="Ramos-Barbero M.D."/>
            <person name="Gonzalez-Torres P."/>
            <person name="Gabaldon T."/>
            <person name="Rollesso-Mora R."/>
            <person name="Meseguer I."/>
            <person name="Martinez-Garcia M."/>
            <person name="Santos F."/>
            <person name="Anton J."/>
        </authorList>
    </citation>
    <scope>NUCLEOTIDE SEQUENCE [LARGE SCALE GENOMIC DNA]</scope>
</reference>
<evidence type="ECO:0000313" key="2">
    <source>
        <dbReference type="Proteomes" id="UP000258606"/>
    </source>
</evidence>